<dbReference type="PROSITE" id="PS00211">
    <property type="entry name" value="ABC_TRANSPORTER_1"/>
    <property type="match status" value="1"/>
</dbReference>
<feature type="transmembrane region" description="Helical" evidence="8">
    <location>
        <begin position="56"/>
        <end position="74"/>
    </location>
</feature>
<dbReference type="InterPro" id="IPR011527">
    <property type="entry name" value="ABC1_TM_dom"/>
</dbReference>
<keyword evidence="6 8" id="KW-1133">Transmembrane helix</keyword>
<dbReference type="FunFam" id="3.40.50.300:FF:000287">
    <property type="entry name" value="Multidrug ABC transporter ATP-binding protein"/>
    <property type="match status" value="1"/>
</dbReference>
<dbReference type="PANTHER" id="PTHR24221:SF397">
    <property type="entry name" value="ABC TRANSPORTER, ATP-BINDING TRANSMEMBRANE PROTEIN"/>
    <property type="match status" value="1"/>
</dbReference>
<sequence length="576" mass="63600">MIGVFKKIWNFSGSEQKNIRNSIIWGFINAVFYAAQLGALFMILDALVTGNTDNSASLASFGIMVLSIAGRIVTQYISQLQRTHAGYFMVADKRVQIGDKLKVVPMGYFNQNSLGNITAIATTILSDVENAAPVVLVTSLGGFLTSFVFCLAILIFDWRIGMIVFVGIILFLVVVSLMEKKSRSDVPKRQAAQAMLVETVLETIQGMSVVKAFNLDFNKGKKVDNAIDESFRKNMVLEKAMNPYVAIQQVILYLFSVLVIFASVCFYLDGSMSLVYCLMMMVASFMVYEQLKIAGSSMANLRITENSINRANEIDDVPVMDEKGRTITPDSHNIQFHDVTFSYEKRPVLKSVSLTIPDKSLTAIVGPSGSGKTTLCNLIARFWDVNSGGISIGGQDVKEYTFDSLLRNISMVFQNVYLFDDTIENNIKFGKLEATHEEVIEAAKKACCDDFISTLPDGYNTVIGEGGASLSGGEKQRISIARAMLKDAPIVIFDEATANVDPENEDRLQAAIEALTKDKTVIMIAHRLKTVRNADQIVVLNKGQIVQQGTHEQLMEQGGIYSDFIGRRKQAIGWKI</sequence>
<dbReference type="SUPFAM" id="SSF52540">
    <property type="entry name" value="P-loop containing nucleoside triphosphate hydrolases"/>
    <property type="match status" value="1"/>
</dbReference>
<name>A0A564SW43_9FIRM</name>
<protein>
    <submittedName>
        <fullName evidence="11">Lipid A export ATP-binding/permease protein MsbA</fullName>
        <ecNumber evidence="11">3.6.3.-</ecNumber>
    </submittedName>
</protein>
<gene>
    <name evidence="11" type="primary">msbA_1</name>
    <name evidence="11" type="ORF">DFSSTS7063_00824</name>
</gene>
<proteinExistence type="predicted"/>
<reference evidence="11 12" key="1">
    <citation type="submission" date="2019-07" db="EMBL/GenBank/DDBJ databases">
        <authorList>
            <person name="Hibberd C M."/>
            <person name="Gehrig L. J."/>
            <person name="Chang H.-W."/>
            <person name="Venkatesh S."/>
        </authorList>
    </citation>
    <scope>NUCLEOTIDE SEQUENCE [LARGE SCALE GENOMIC DNA]</scope>
    <source>
        <strain evidence="11">Dorea_formicigenerans_SSTS_Bg7063</strain>
    </source>
</reference>
<dbReference type="Pfam" id="PF00005">
    <property type="entry name" value="ABC_tran"/>
    <property type="match status" value="1"/>
</dbReference>
<dbReference type="AlphaFoldDB" id="A0A564SW43"/>
<dbReference type="SUPFAM" id="SSF90123">
    <property type="entry name" value="ABC transporter transmembrane region"/>
    <property type="match status" value="1"/>
</dbReference>
<keyword evidence="2" id="KW-0813">Transport</keyword>
<keyword evidence="11" id="KW-0378">Hydrolase</keyword>
<dbReference type="InterPro" id="IPR036640">
    <property type="entry name" value="ABC1_TM_sf"/>
</dbReference>
<feature type="transmembrane region" description="Helical" evidence="8">
    <location>
        <begin position="160"/>
        <end position="178"/>
    </location>
</feature>
<dbReference type="PANTHER" id="PTHR24221">
    <property type="entry name" value="ATP-BINDING CASSETTE SUB-FAMILY B"/>
    <property type="match status" value="1"/>
</dbReference>
<dbReference type="GO" id="GO:0016887">
    <property type="term" value="F:ATP hydrolysis activity"/>
    <property type="evidence" value="ECO:0007669"/>
    <property type="project" value="InterPro"/>
</dbReference>
<evidence type="ECO:0000256" key="6">
    <source>
        <dbReference type="ARBA" id="ARBA00022989"/>
    </source>
</evidence>
<dbReference type="PROSITE" id="PS50929">
    <property type="entry name" value="ABC_TM1F"/>
    <property type="match status" value="1"/>
</dbReference>
<keyword evidence="5 11" id="KW-0067">ATP-binding</keyword>
<organism evidence="11 12">
    <name type="scientific">Dorea formicigenerans</name>
    <dbReference type="NCBI Taxonomy" id="39486"/>
    <lineage>
        <taxon>Bacteria</taxon>
        <taxon>Bacillati</taxon>
        <taxon>Bacillota</taxon>
        <taxon>Clostridia</taxon>
        <taxon>Lachnospirales</taxon>
        <taxon>Lachnospiraceae</taxon>
        <taxon>Dorea</taxon>
    </lineage>
</organism>
<evidence type="ECO:0000256" key="4">
    <source>
        <dbReference type="ARBA" id="ARBA00022741"/>
    </source>
</evidence>
<dbReference type="InterPro" id="IPR027417">
    <property type="entry name" value="P-loop_NTPase"/>
</dbReference>
<dbReference type="InterPro" id="IPR003593">
    <property type="entry name" value="AAA+_ATPase"/>
</dbReference>
<comment type="subcellular location">
    <subcellularLocation>
        <location evidence="1">Cell membrane</location>
        <topology evidence="1">Multi-pass membrane protein</topology>
    </subcellularLocation>
</comment>
<dbReference type="GO" id="GO:0140359">
    <property type="term" value="F:ABC-type transporter activity"/>
    <property type="evidence" value="ECO:0007669"/>
    <property type="project" value="InterPro"/>
</dbReference>
<feature type="transmembrane region" description="Helical" evidence="8">
    <location>
        <begin position="21"/>
        <end position="44"/>
    </location>
</feature>
<evidence type="ECO:0000256" key="3">
    <source>
        <dbReference type="ARBA" id="ARBA00022692"/>
    </source>
</evidence>
<dbReference type="Pfam" id="PF00664">
    <property type="entry name" value="ABC_membrane"/>
    <property type="match status" value="1"/>
</dbReference>
<accession>A0A564SW43</accession>
<dbReference type="EMBL" id="CABHNI010000015">
    <property type="protein sequence ID" value="VUW99309.1"/>
    <property type="molecule type" value="Genomic_DNA"/>
</dbReference>
<evidence type="ECO:0000313" key="11">
    <source>
        <dbReference type="EMBL" id="VUW99309.1"/>
    </source>
</evidence>
<dbReference type="GO" id="GO:0005886">
    <property type="term" value="C:plasma membrane"/>
    <property type="evidence" value="ECO:0007669"/>
    <property type="project" value="UniProtKB-SubCell"/>
</dbReference>
<keyword evidence="4" id="KW-0547">Nucleotide-binding</keyword>
<dbReference type="EC" id="3.6.3.-" evidence="11"/>
<dbReference type="InterPro" id="IPR017871">
    <property type="entry name" value="ABC_transporter-like_CS"/>
</dbReference>
<dbReference type="PROSITE" id="PS50893">
    <property type="entry name" value="ABC_TRANSPORTER_2"/>
    <property type="match status" value="1"/>
</dbReference>
<evidence type="ECO:0000313" key="12">
    <source>
        <dbReference type="Proteomes" id="UP000358366"/>
    </source>
</evidence>
<evidence type="ECO:0000259" key="10">
    <source>
        <dbReference type="PROSITE" id="PS50929"/>
    </source>
</evidence>
<keyword evidence="3 8" id="KW-0812">Transmembrane</keyword>
<dbReference type="GO" id="GO:0005524">
    <property type="term" value="F:ATP binding"/>
    <property type="evidence" value="ECO:0007669"/>
    <property type="project" value="UniProtKB-KW"/>
</dbReference>
<dbReference type="RefSeq" id="WP_144123765.1">
    <property type="nucleotide sequence ID" value="NZ_CABHNI010000015.1"/>
</dbReference>
<evidence type="ECO:0000256" key="7">
    <source>
        <dbReference type="ARBA" id="ARBA00023136"/>
    </source>
</evidence>
<dbReference type="InterPro" id="IPR039421">
    <property type="entry name" value="Type_1_exporter"/>
</dbReference>
<dbReference type="GO" id="GO:0034040">
    <property type="term" value="F:ATPase-coupled lipid transmembrane transporter activity"/>
    <property type="evidence" value="ECO:0007669"/>
    <property type="project" value="TreeGrafter"/>
</dbReference>
<feature type="transmembrane region" description="Helical" evidence="8">
    <location>
        <begin position="241"/>
        <end position="264"/>
    </location>
</feature>
<dbReference type="Gene3D" id="1.20.1560.10">
    <property type="entry name" value="ABC transporter type 1, transmembrane domain"/>
    <property type="match status" value="1"/>
</dbReference>
<evidence type="ECO:0000256" key="8">
    <source>
        <dbReference type="SAM" id="Phobius"/>
    </source>
</evidence>
<dbReference type="Proteomes" id="UP000358366">
    <property type="component" value="Unassembled WGS sequence"/>
</dbReference>
<feature type="domain" description="ABC transmembrane type-1" evidence="10">
    <location>
        <begin position="22"/>
        <end position="301"/>
    </location>
</feature>
<dbReference type="SMART" id="SM00382">
    <property type="entry name" value="AAA"/>
    <property type="match status" value="1"/>
</dbReference>
<evidence type="ECO:0000256" key="1">
    <source>
        <dbReference type="ARBA" id="ARBA00004651"/>
    </source>
</evidence>
<keyword evidence="7 8" id="KW-0472">Membrane</keyword>
<evidence type="ECO:0000256" key="2">
    <source>
        <dbReference type="ARBA" id="ARBA00022448"/>
    </source>
</evidence>
<evidence type="ECO:0000256" key="5">
    <source>
        <dbReference type="ARBA" id="ARBA00022840"/>
    </source>
</evidence>
<dbReference type="InterPro" id="IPR003439">
    <property type="entry name" value="ABC_transporter-like_ATP-bd"/>
</dbReference>
<evidence type="ECO:0000259" key="9">
    <source>
        <dbReference type="PROSITE" id="PS50893"/>
    </source>
</evidence>
<feature type="domain" description="ABC transporter" evidence="9">
    <location>
        <begin position="334"/>
        <end position="567"/>
    </location>
</feature>
<feature type="transmembrane region" description="Helical" evidence="8">
    <location>
        <begin position="134"/>
        <end position="154"/>
    </location>
</feature>
<dbReference type="Gene3D" id="3.40.50.300">
    <property type="entry name" value="P-loop containing nucleotide triphosphate hydrolases"/>
    <property type="match status" value="1"/>
</dbReference>